<feature type="compositionally biased region" description="Basic and acidic residues" evidence="1">
    <location>
        <begin position="145"/>
        <end position="171"/>
    </location>
</feature>
<reference evidence="3 4" key="1">
    <citation type="journal article" date="2012" name="Genome Biol.">
        <title>Genome and low-iron response of an oceanic diatom adapted to chronic iron limitation.</title>
        <authorList>
            <person name="Lommer M."/>
            <person name="Specht M."/>
            <person name="Roy A.S."/>
            <person name="Kraemer L."/>
            <person name="Andreson R."/>
            <person name="Gutowska M.A."/>
            <person name="Wolf J."/>
            <person name="Bergner S.V."/>
            <person name="Schilhabel M.B."/>
            <person name="Klostermeier U.C."/>
            <person name="Beiko R.G."/>
            <person name="Rosenstiel P."/>
            <person name="Hippler M."/>
            <person name="Laroche J."/>
        </authorList>
    </citation>
    <scope>NUCLEOTIDE SEQUENCE [LARGE SCALE GENOMIC DNA]</scope>
    <source>
        <strain evidence="3 4">CCMP1005</strain>
    </source>
</reference>
<feature type="region of interest" description="Disordered" evidence="1">
    <location>
        <begin position="145"/>
        <end position="208"/>
    </location>
</feature>
<accession>K0RGJ8</accession>
<name>K0RGJ8_THAOC</name>
<proteinExistence type="predicted"/>
<gene>
    <name evidence="3" type="ORF">THAOC_27831</name>
</gene>
<sequence length="208" mass="21907">MLAHRLLLASVLVSPVVDAFSTLPQASPFRKVSATALRAEKSSLKNDVLATLAAVGIWAASSGANAEVIRTMDFSMPSSYDNIATTTVDKDELTKEVATRKAKVPPKKVKAAPKKAPKTEGMKVQMPDMNFSLGASSDRKAAAKAAVAERKAQREAAEAEEKAAELKRAQELQESIKAAREAKIAAREAAMAEEAAASAAKSQGQGQS</sequence>
<organism evidence="3 4">
    <name type="scientific">Thalassiosira oceanica</name>
    <name type="common">Marine diatom</name>
    <dbReference type="NCBI Taxonomy" id="159749"/>
    <lineage>
        <taxon>Eukaryota</taxon>
        <taxon>Sar</taxon>
        <taxon>Stramenopiles</taxon>
        <taxon>Ochrophyta</taxon>
        <taxon>Bacillariophyta</taxon>
        <taxon>Coscinodiscophyceae</taxon>
        <taxon>Thalassiosirophycidae</taxon>
        <taxon>Thalassiosirales</taxon>
        <taxon>Thalassiosiraceae</taxon>
        <taxon>Thalassiosira</taxon>
    </lineage>
</organism>
<feature type="signal peptide" evidence="2">
    <location>
        <begin position="1"/>
        <end position="19"/>
    </location>
</feature>
<evidence type="ECO:0008006" key="5">
    <source>
        <dbReference type="Google" id="ProtNLM"/>
    </source>
</evidence>
<dbReference type="eggNOG" id="ENOG502QZEA">
    <property type="taxonomic scope" value="Eukaryota"/>
</dbReference>
<keyword evidence="2" id="KW-0732">Signal</keyword>
<dbReference type="AlphaFoldDB" id="K0RGJ8"/>
<dbReference type="Proteomes" id="UP000266841">
    <property type="component" value="Unassembled WGS sequence"/>
</dbReference>
<evidence type="ECO:0000256" key="2">
    <source>
        <dbReference type="SAM" id="SignalP"/>
    </source>
</evidence>
<feature type="compositionally biased region" description="Basic and acidic residues" evidence="1">
    <location>
        <begin position="177"/>
        <end position="186"/>
    </location>
</feature>
<feature type="chain" id="PRO_5003839186" description="RxLR effector protein" evidence="2">
    <location>
        <begin position="20"/>
        <end position="208"/>
    </location>
</feature>
<evidence type="ECO:0000313" key="4">
    <source>
        <dbReference type="Proteomes" id="UP000266841"/>
    </source>
</evidence>
<comment type="caution">
    <text evidence="3">The sequence shown here is derived from an EMBL/GenBank/DDBJ whole genome shotgun (WGS) entry which is preliminary data.</text>
</comment>
<feature type="compositionally biased region" description="Low complexity" evidence="1">
    <location>
        <begin position="187"/>
        <end position="200"/>
    </location>
</feature>
<evidence type="ECO:0000313" key="3">
    <source>
        <dbReference type="EMBL" id="EJK52853.1"/>
    </source>
</evidence>
<protein>
    <recommendedName>
        <fullName evidence="5">RxLR effector protein</fullName>
    </recommendedName>
</protein>
<keyword evidence="4" id="KW-1185">Reference proteome</keyword>
<evidence type="ECO:0000256" key="1">
    <source>
        <dbReference type="SAM" id="MobiDB-lite"/>
    </source>
</evidence>
<dbReference type="EMBL" id="AGNL01039142">
    <property type="protein sequence ID" value="EJK52853.1"/>
    <property type="molecule type" value="Genomic_DNA"/>
</dbReference>